<dbReference type="InterPro" id="IPR006675">
    <property type="entry name" value="HDIG_dom"/>
</dbReference>
<keyword evidence="2 9" id="KW-0808">Transferase</keyword>
<dbReference type="Pfam" id="PF12627">
    <property type="entry name" value="PolyA_pol_RNAbd"/>
    <property type="match status" value="1"/>
</dbReference>
<comment type="cofactor">
    <cofactor evidence="1">
        <name>Mg(2+)</name>
        <dbReference type="ChEBI" id="CHEBI:18420"/>
    </cofactor>
</comment>
<keyword evidence="6" id="KW-0547">Nucleotide-binding</keyword>
<dbReference type="SUPFAM" id="SSF81301">
    <property type="entry name" value="Nucleotidyltransferase"/>
    <property type="match status" value="1"/>
</dbReference>
<dbReference type="InterPro" id="IPR050264">
    <property type="entry name" value="Bact_CCA-adding_enz_type3_sf"/>
</dbReference>
<dbReference type="NCBIfam" id="TIGR02692">
    <property type="entry name" value="tRNA_CCA_actino"/>
    <property type="match status" value="1"/>
</dbReference>
<dbReference type="PANTHER" id="PTHR46173">
    <property type="entry name" value="CCA TRNA NUCLEOTIDYLTRANSFERASE 1, MITOCHONDRIAL"/>
    <property type="match status" value="1"/>
</dbReference>
<dbReference type="InterPro" id="IPR032828">
    <property type="entry name" value="PolyA_RNA-bd"/>
</dbReference>
<sequence>MTDSPQDLHMREADDEAARRLDLARCRAATMFAALPAEVHELGEMFEADGHELALVGGPVRDAVLGRSSADLDFTTSARPEQTEAILRRWNDGGALWDMGREFGTLGAVRSGVKVEVTTYRTESYDPTSRKPEVAFGDTLVGDLSRRDFTVNAMAVRLPSLELVDPFDGLTDLARRLLRTPVAPEQSFSDDPLRMMRAARFVSQLGFAIEPATAAAAAALAERIAIVASERVRDELVKLLLGDHPRAGLVQLVDLGLADHVLPELPAMRLELDEHHRHKDVYEHSLTVLEQAIDLESPAGSGGPVESPDLVLRLAALLHDIGKPATRRFEPGGVVTFRFHETVGAKMAAKRLRALTFDKDTIKQVARLIELHLRFHGYADTGWTDSAVRRYVTDAGPLLERLHRLTRADVTTRNRRKARALAAAYDDLEARIAELAEAEEIGRIRPDLDGNEIMALLDIPPGREVGEAYRHLLELRMEHGPLGPERAEQELRAWWESRQADAG</sequence>
<keyword evidence="4 9" id="KW-0548">Nucleotidyltransferase</keyword>
<dbReference type="InterPro" id="IPR002646">
    <property type="entry name" value="PolA_pol_head_dom"/>
</dbReference>
<dbReference type="AlphaFoldDB" id="A0A1X6X446"/>
<keyword evidence="3" id="KW-0819">tRNA processing</keyword>
<dbReference type="EC" id="2.7.7.72" evidence="9"/>
<dbReference type="SUPFAM" id="SSF81891">
    <property type="entry name" value="Poly A polymerase C-terminal region-like"/>
    <property type="match status" value="1"/>
</dbReference>
<keyword evidence="10" id="KW-1185">Reference proteome</keyword>
<dbReference type="SMART" id="SM00471">
    <property type="entry name" value="HDc"/>
    <property type="match status" value="1"/>
</dbReference>
<dbReference type="Pfam" id="PF01743">
    <property type="entry name" value="PolyA_pol"/>
    <property type="match status" value="1"/>
</dbReference>
<dbReference type="GO" id="GO:0046872">
    <property type="term" value="F:metal ion binding"/>
    <property type="evidence" value="ECO:0007669"/>
    <property type="project" value="UniProtKB-KW"/>
</dbReference>
<dbReference type="GO" id="GO:0000166">
    <property type="term" value="F:nucleotide binding"/>
    <property type="evidence" value="ECO:0007669"/>
    <property type="project" value="UniProtKB-KW"/>
</dbReference>
<evidence type="ECO:0000313" key="9">
    <source>
        <dbReference type="EMBL" id="SLM93560.1"/>
    </source>
</evidence>
<evidence type="ECO:0000256" key="2">
    <source>
        <dbReference type="ARBA" id="ARBA00022679"/>
    </source>
</evidence>
<dbReference type="GO" id="GO:0004810">
    <property type="term" value="F:CCA tRNA nucleotidyltransferase activity"/>
    <property type="evidence" value="ECO:0007669"/>
    <property type="project" value="UniProtKB-EC"/>
</dbReference>
<dbReference type="InterPro" id="IPR006674">
    <property type="entry name" value="HD_domain"/>
</dbReference>
<dbReference type="InterPro" id="IPR043519">
    <property type="entry name" value="NT_sf"/>
</dbReference>
<dbReference type="NCBIfam" id="TIGR00277">
    <property type="entry name" value="HDIG"/>
    <property type="match status" value="1"/>
</dbReference>
<dbReference type="Gene3D" id="1.10.3090.10">
    <property type="entry name" value="cca-adding enzyme, domain 2"/>
    <property type="match status" value="1"/>
</dbReference>
<dbReference type="EMBL" id="FWFG01000089">
    <property type="protein sequence ID" value="SLM93560.1"/>
    <property type="molecule type" value="Genomic_DNA"/>
</dbReference>
<dbReference type="GO" id="GO:0008033">
    <property type="term" value="P:tRNA processing"/>
    <property type="evidence" value="ECO:0007669"/>
    <property type="project" value="UniProtKB-KW"/>
</dbReference>
<accession>A0A1X6X446</accession>
<evidence type="ECO:0000256" key="6">
    <source>
        <dbReference type="ARBA" id="ARBA00022741"/>
    </source>
</evidence>
<dbReference type="CDD" id="cd05398">
    <property type="entry name" value="NT_ClassII-CCAase"/>
    <property type="match status" value="1"/>
</dbReference>
<organism evidence="9 10">
    <name type="scientific">Brachybacterium nesterenkovii</name>
    <dbReference type="NCBI Taxonomy" id="47847"/>
    <lineage>
        <taxon>Bacteria</taxon>
        <taxon>Bacillati</taxon>
        <taxon>Actinomycetota</taxon>
        <taxon>Actinomycetes</taxon>
        <taxon>Micrococcales</taxon>
        <taxon>Dermabacteraceae</taxon>
        <taxon>Brachybacterium</taxon>
    </lineage>
</organism>
<gene>
    <name evidence="9" type="ORF">FM110_10135</name>
</gene>
<dbReference type="CDD" id="cd00077">
    <property type="entry name" value="HDc"/>
    <property type="match status" value="1"/>
</dbReference>
<dbReference type="Gene3D" id="3.30.460.10">
    <property type="entry name" value="Beta Polymerase, domain 2"/>
    <property type="match status" value="1"/>
</dbReference>
<reference evidence="9 10" key="1">
    <citation type="submission" date="2017-02" db="EMBL/GenBank/DDBJ databases">
        <authorList>
            <person name="Peterson S.W."/>
        </authorList>
    </citation>
    <scope>NUCLEOTIDE SEQUENCE [LARGE SCALE GENOMIC DNA]</scope>
    <source>
        <strain evidence="9 10">CIP104813</strain>
    </source>
</reference>
<evidence type="ECO:0000259" key="8">
    <source>
        <dbReference type="SMART" id="SM00471"/>
    </source>
</evidence>
<keyword evidence="7" id="KW-0460">Magnesium</keyword>
<evidence type="ECO:0000256" key="5">
    <source>
        <dbReference type="ARBA" id="ARBA00022723"/>
    </source>
</evidence>
<evidence type="ECO:0000256" key="7">
    <source>
        <dbReference type="ARBA" id="ARBA00022842"/>
    </source>
</evidence>
<evidence type="ECO:0000256" key="1">
    <source>
        <dbReference type="ARBA" id="ARBA00001946"/>
    </source>
</evidence>
<protein>
    <submittedName>
        <fullName evidence="9">tRNA nucleotidyltransferase</fullName>
        <ecNumber evidence="9">2.7.7.72</ecNumber>
    </submittedName>
</protein>
<dbReference type="InterPro" id="IPR003607">
    <property type="entry name" value="HD/PDEase_dom"/>
</dbReference>
<dbReference type="Pfam" id="PF01966">
    <property type="entry name" value="HD"/>
    <property type="match status" value="1"/>
</dbReference>
<feature type="domain" description="HD/PDEase" evidence="8">
    <location>
        <begin position="277"/>
        <end position="451"/>
    </location>
</feature>
<evidence type="ECO:0000256" key="3">
    <source>
        <dbReference type="ARBA" id="ARBA00022694"/>
    </source>
</evidence>
<proteinExistence type="predicted"/>
<keyword evidence="5" id="KW-0479">Metal-binding</keyword>
<dbReference type="GO" id="GO:0000049">
    <property type="term" value="F:tRNA binding"/>
    <property type="evidence" value="ECO:0007669"/>
    <property type="project" value="TreeGrafter"/>
</dbReference>
<dbReference type="Proteomes" id="UP000195981">
    <property type="component" value="Unassembled WGS sequence"/>
</dbReference>
<evidence type="ECO:0000256" key="4">
    <source>
        <dbReference type="ARBA" id="ARBA00022695"/>
    </source>
</evidence>
<dbReference type="InterPro" id="IPR014065">
    <property type="entry name" value="tRNA_adenylyltransferase"/>
</dbReference>
<dbReference type="FunFam" id="1.10.3090.10:FF:000002">
    <property type="entry name" value="CCA tRNA nucleotidyltransferase"/>
    <property type="match status" value="1"/>
</dbReference>
<dbReference type="PANTHER" id="PTHR46173:SF1">
    <property type="entry name" value="CCA TRNA NUCLEOTIDYLTRANSFERASE 1, MITOCHONDRIAL"/>
    <property type="match status" value="1"/>
</dbReference>
<evidence type="ECO:0000313" key="10">
    <source>
        <dbReference type="Proteomes" id="UP000195981"/>
    </source>
</evidence>
<name>A0A1X6X446_9MICO</name>